<dbReference type="Proteomes" id="UP000666240">
    <property type="component" value="Unassembled WGS sequence"/>
</dbReference>
<dbReference type="RefSeq" id="WP_209336172.1">
    <property type="nucleotide sequence ID" value="NZ_JAGIYY010000006.1"/>
</dbReference>
<sequence length="136" mass="14559">MSRSSTAAFWSKKDWPRQFLTGLLLLVFSAFAVLGTAHASSSTHATHLDQAVASAQHDVSSQHSDDRSEAADERCCHPEAAPDLDCGQVCTFLALLPDPLPALPALDGEPPLRIQHSVLGRNPSGILRPPRLTTIA</sequence>
<comment type="caution">
    <text evidence="2">The sequence shown here is derived from an EMBL/GenBank/DDBJ whole genome shotgun (WGS) entry which is preliminary data.</text>
</comment>
<proteinExistence type="predicted"/>
<gene>
    <name evidence="2" type="ORF">J5Y06_15880</name>
</gene>
<feature type="compositionally biased region" description="Basic and acidic residues" evidence="1">
    <location>
        <begin position="63"/>
        <end position="74"/>
    </location>
</feature>
<dbReference type="AlphaFoldDB" id="A0A8J7RN26"/>
<protein>
    <submittedName>
        <fullName evidence="2">Uncharacterized protein</fullName>
    </submittedName>
</protein>
<keyword evidence="3" id="KW-1185">Reference proteome</keyword>
<evidence type="ECO:0000313" key="3">
    <source>
        <dbReference type="Proteomes" id="UP000666240"/>
    </source>
</evidence>
<accession>A0A8J7RN26</accession>
<evidence type="ECO:0000313" key="2">
    <source>
        <dbReference type="EMBL" id="MBP0440136.1"/>
    </source>
</evidence>
<organism evidence="2 3">
    <name type="scientific">Tianweitania sediminis</name>
    <dbReference type="NCBI Taxonomy" id="1502156"/>
    <lineage>
        <taxon>Bacteria</taxon>
        <taxon>Pseudomonadati</taxon>
        <taxon>Pseudomonadota</taxon>
        <taxon>Alphaproteobacteria</taxon>
        <taxon>Hyphomicrobiales</taxon>
        <taxon>Phyllobacteriaceae</taxon>
        <taxon>Tianweitania</taxon>
    </lineage>
</organism>
<reference evidence="2" key="1">
    <citation type="submission" date="2021-03" db="EMBL/GenBank/DDBJ databases">
        <title>Genome sequencing and assembly of Tianweitania sediminis.</title>
        <authorList>
            <person name="Chhetri G."/>
        </authorList>
    </citation>
    <scope>NUCLEOTIDE SEQUENCE</scope>
    <source>
        <strain evidence="2">Z8</strain>
    </source>
</reference>
<name>A0A8J7RN26_9HYPH</name>
<dbReference type="EMBL" id="JAGIYY010000006">
    <property type="protein sequence ID" value="MBP0440136.1"/>
    <property type="molecule type" value="Genomic_DNA"/>
</dbReference>
<evidence type="ECO:0000256" key="1">
    <source>
        <dbReference type="SAM" id="MobiDB-lite"/>
    </source>
</evidence>
<feature type="region of interest" description="Disordered" evidence="1">
    <location>
        <begin position="45"/>
        <end position="74"/>
    </location>
</feature>